<dbReference type="InterPro" id="IPR013155">
    <property type="entry name" value="M/V/L/I-tRNA-synth_anticd-bd"/>
</dbReference>
<evidence type="ECO:0000259" key="9">
    <source>
        <dbReference type="Pfam" id="PF09334"/>
    </source>
</evidence>
<dbReference type="AlphaFoldDB" id="A0A1G1ZKK1"/>
<dbReference type="Gene3D" id="1.10.730.10">
    <property type="entry name" value="Isoleucyl-tRNA Synthetase, Domain 1"/>
    <property type="match status" value="1"/>
</dbReference>
<dbReference type="GO" id="GO:0005524">
    <property type="term" value="F:ATP binding"/>
    <property type="evidence" value="ECO:0007669"/>
    <property type="project" value="UniProtKB-KW"/>
</dbReference>
<evidence type="ECO:0000259" key="8">
    <source>
        <dbReference type="Pfam" id="PF08264"/>
    </source>
</evidence>
<dbReference type="Proteomes" id="UP000177942">
    <property type="component" value="Unassembled WGS sequence"/>
</dbReference>
<dbReference type="InterPro" id="IPR033911">
    <property type="entry name" value="MetRS_core"/>
</dbReference>
<dbReference type="GO" id="GO:0006431">
    <property type="term" value="P:methionyl-tRNA aminoacylation"/>
    <property type="evidence" value="ECO:0007669"/>
    <property type="project" value="InterPro"/>
</dbReference>
<dbReference type="PANTHER" id="PTHR43326:SF1">
    <property type="entry name" value="METHIONINE--TRNA LIGASE, MITOCHONDRIAL"/>
    <property type="match status" value="1"/>
</dbReference>
<dbReference type="Gene3D" id="3.40.50.620">
    <property type="entry name" value="HUPs"/>
    <property type="match status" value="1"/>
</dbReference>
<accession>A0A1G1ZKK1</accession>
<keyword evidence="5 7" id="KW-0648">Protein biosynthesis</keyword>
<dbReference type="SUPFAM" id="SSF47323">
    <property type="entry name" value="Anticodon-binding domain of a subclass of class I aminoacyl-tRNA synthetases"/>
    <property type="match status" value="1"/>
</dbReference>
<dbReference type="InterPro" id="IPR014729">
    <property type="entry name" value="Rossmann-like_a/b/a_fold"/>
</dbReference>
<organism evidence="10 11">
    <name type="scientific">Candidatus Harrisonbacteria bacterium RIFCSPLOWO2_01_FULL_44_18</name>
    <dbReference type="NCBI Taxonomy" id="1798407"/>
    <lineage>
        <taxon>Bacteria</taxon>
        <taxon>Candidatus Harrisoniibacteriota</taxon>
    </lineage>
</organism>
<comment type="caution">
    <text evidence="10">The sequence shown here is derived from an EMBL/GenBank/DDBJ whole genome shotgun (WGS) entry which is preliminary data.</text>
</comment>
<feature type="domain" description="Methionyl/Valyl/Leucyl/Isoleucyl-tRNA synthetase anticodon-binding" evidence="8">
    <location>
        <begin position="390"/>
        <end position="495"/>
    </location>
</feature>
<dbReference type="InterPro" id="IPR009080">
    <property type="entry name" value="tRNAsynth_Ia_anticodon-bd"/>
</dbReference>
<evidence type="ECO:0000256" key="4">
    <source>
        <dbReference type="ARBA" id="ARBA00022840"/>
    </source>
</evidence>
<dbReference type="CDD" id="cd00814">
    <property type="entry name" value="MetRS_core"/>
    <property type="match status" value="1"/>
</dbReference>
<dbReference type="FunFam" id="2.170.220.10:FF:000003">
    <property type="entry name" value="Methionine--tRNA ligase"/>
    <property type="match status" value="1"/>
</dbReference>
<keyword evidence="4 7" id="KW-0067">ATP-binding</keyword>
<dbReference type="SUPFAM" id="SSF52374">
    <property type="entry name" value="Nucleotidylyl transferase"/>
    <property type="match status" value="1"/>
</dbReference>
<dbReference type="PRINTS" id="PR01041">
    <property type="entry name" value="TRNASYNTHMET"/>
</dbReference>
<dbReference type="EMBL" id="MHJJ01000014">
    <property type="protein sequence ID" value="OGY65153.1"/>
    <property type="molecule type" value="Genomic_DNA"/>
</dbReference>
<keyword evidence="3 7" id="KW-0547">Nucleotide-binding</keyword>
<sequence length="499" mass="56873">MKKFYITTSIVYVNAPPHVGFALESIQADVLARYHRQKGDEVFFLTGADEHGAKIARAAEAVGKDFQLFVDEIAAKVKKLKDVLNLSWDDFIRTTDKKRHWPGAQKLWRDMAAAGDLYRRKYRGLYCVGHEAFVTEKDLIDGKCRDHQKEPEVIEEENWFFRLSKYQKKIESSIKKNKLRIIPEGRRTEVLSFIKEGLEDVSFSRPRKDLSWGISVPDDETSTMYVWCDALANYISAIGYGQQKSSPPKADPPQAEKFTKWWPADIHLIGKDILRFHALLWPAMLLSAKLPLPKNIFVHGHLTVDGQKMSKSVGNVVDPFELVAKYGIDPARYYLLREIPSGEDGDFSYKKLKERYNGDLANGLGNFAARVLTLAEKLGEIKVDLKSDVDKAVAKKIKAVQKKVDEKITEFKLHEALAEIWDLIAFGDKYVNEKKPWNASLSVNEKARTIFNLIAILDNVAAMLSPFLPETSKKITESIHWLSKNTLKIKKSAMLFPRI</sequence>
<keyword evidence="2 7" id="KW-0436">Ligase</keyword>
<keyword evidence="6 7" id="KW-0030">Aminoacyl-tRNA synthetase</keyword>
<dbReference type="InterPro" id="IPR041872">
    <property type="entry name" value="Anticodon_Met"/>
</dbReference>
<feature type="domain" description="Methionyl/Leucyl tRNA synthetase" evidence="9">
    <location>
        <begin position="136"/>
        <end position="372"/>
    </location>
</feature>
<gene>
    <name evidence="10" type="ORF">A3A16_00435</name>
</gene>
<proteinExistence type="inferred from homology"/>
<evidence type="ECO:0000313" key="11">
    <source>
        <dbReference type="Proteomes" id="UP000177942"/>
    </source>
</evidence>
<dbReference type="Pfam" id="PF09334">
    <property type="entry name" value="tRNA-synt_1g"/>
    <property type="match status" value="1"/>
</dbReference>
<evidence type="ECO:0000256" key="6">
    <source>
        <dbReference type="ARBA" id="ARBA00023146"/>
    </source>
</evidence>
<dbReference type="Pfam" id="PF08264">
    <property type="entry name" value="Anticodon_1"/>
    <property type="match status" value="1"/>
</dbReference>
<dbReference type="GO" id="GO:0004825">
    <property type="term" value="F:methionine-tRNA ligase activity"/>
    <property type="evidence" value="ECO:0007669"/>
    <property type="project" value="UniProtKB-EC"/>
</dbReference>
<evidence type="ECO:0000256" key="1">
    <source>
        <dbReference type="ARBA" id="ARBA00012838"/>
    </source>
</evidence>
<reference evidence="10 11" key="1">
    <citation type="journal article" date="2016" name="Nat. Commun.">
        <title>Thousands of microbial genomes shed light on interconnected biogeochemical processes in an aquifer system.</title>
        <authorList>
            <person name="Anantharaman K."/>
            <person name="Brown C.T."/>
            <person name="Hug L.A."/>
            <person name="Sharon I."/>
            <person name="Castelle C.J."/>
            <person name="Probst A.J."/>
            <person name="Thomas B.C."/>
            <person name="Singh A."/>
            <person name="Wilkins M.J."/>
            <person name="Karaoz U."/>
            <person name="Brodie E.L."/>
            <person name="Williams K.H."/>
            <person name="Hubbard S.S."/>
            <person name="Banfield J.F."/>
        </authorList>
    </citation>
    <scope>NUCLEOTIDE SEQUENCE [LARGE SCALE GENOMIC DNA]</scope>
</reference>
<dbReference type="CDD" id="cd07957">
    <property type="entry name" value="Anticodon_Ia_Met"/>
    <property type="match status" value="1"/>
</dbReference>
<evidence type="ECO:0000256" key="7">
    <source>
        <dbReference type="RuleBase" id="RU363039"/>
    </source>
</evidence>
<dbReference type="InterPro" id="IPR023457">
    <property type="entry name" value="Met-tRNA_synth_2"/>
</dbReference>
<evidence type="ECO:0000256" key="2">
    <source>
        <dbReference type="ARBA" id="ARBA00022598"/>
    </source>
</evidence>
<name>A0A1G1ZKK1_9BACT</name>
<protein>
    <recommendedName>
        <fullName evidence="1">methionine--tRNA ligase</fullName>
        <ecNumber evidence="1">6.1.1.10</ecNumber>
    </recommendedName>
</protein>
<dbReference type="Gene3D" id="2.170.220.10">
    <property type="match status" value="1"/>
</dbReference>
<evidence type="ECO:0000256" key="5">
    <source>
        <dbReference type="ARBA" id="ARBA00022917"/>
    </source>
</evidence>
<dbReference type="InterPro" id="IPR015413">
    <property type="entry name" value="Methionyl/Leucyl_tRNA_Synth"/>
</dbReference>
<evidence type="ECO:0000256" key="3">
    <source>
        <dbReference type="ARBA" id="ARBA00022741"/>
    </source>
</evidence>
<evidence type="ECO:0000313" key="10">
    <source>
        <dbReference type="EMBL" id="OGY65153.1"/>
    </source>
</evidence>
<dbReference type="EC" id="6.1.1.10" evidence="1"/>
<dbReference type="PANTHER" id="PTHR43326">
    <property type="entry name" value="METHIONYL-TRNA SYNTHETASE"/>
    <property type="match status" value="1"/>
</dbReference>
<comment type="similarity">
    <text evidence="7">Belongs to the class-I aminoacyl-tRNA synthetase family.</text>
</comment>
<dbReference type="STRING" id="1798407.A3A16_00435"/>